<name>A0A328B7A1_9CAUL</name>
<dbReference type="OrthoDB" id="9798569at2"/>
<protein>
    <recommendedName>
        <fullName evidence="3">DUF2336 domain-containing protein</fullName>
    </recommendedName>
</protein>
<comment type="caution">
    <text evidence="1">The sequence shown here is derived from an EMBL/GenBank/DDBJ whole genome shotgun (WGS) entry which is preliminary data.</text>
</comment>
<sequence>MTTTRSALTDADIRTLVKGATADERALAARKLCASMSREPLSDEDRELAADILRVMAGDATEMVRKAIVETLRASPVVPRDVATRLARDVESICLPMLAFSPAFTDADLAEIVRLGGPVRQIAIAKRPTLSRAVTESLADFGAERAVAVACANPGADFSEDALQQVVDRFEASERVLAAMAYRKFLPLSVSERLVKLVSDNVRDHLVSQHGVSAEIALEVATGAAERATVDLVDQAGRAADVKSLVGHLHAERRLTASLLLRALAHGHMTFFEWGVAELAGVPHHRTWLMIHDAGPLGLRAIYERAGLPARLFPAFRAAVDTFHSMEFDGGPRDRERFQERMLQRFLTQPATVSREDVDYLLDRMDRAANDARALAQSA</sequence>
<evidence type="ECO:0008006" key="3">
    <source>
        <dbReference type="Google" id="ProtNLM"/>
    </source>
</evidence>
<keyword evidence="2" id="KW-1185">Reference proteome</keyword>
<dbReference type="PIRSF" id="PIRSF035865">
    <property type="entry name" value="UCP035865"/>
    <property type="match status" value="1"/>
</dbReference>
<dbReference type="Proteomes" id="UP000249524">
    <property type="component" value="Unassembled WGS sequence"/>
</dbReference>
<dbReference type="AlphaFoldDB" id="A0A328B7A1"/>
<dbReference type="RefSeq" id="WP_111278181.1">
    <property type="nucleotide sequence ID" value="NZ_QFYS01000012.1"/>
</dbReference>
<proteinExistence type="predicted"/>
<reference evidence="1 2" key="1">
    <citation type="submission" date="2018-05" db="EMBL/GenBank/DDBJ databases">
        <authorList>
            <person name="Lanie J.A."/>
            <person name="Ng W.-L."/>
            <person name="Kazmierczak K.M."/>
            <person name="Andrzejewski T.M."/>
            <person name="Davidsen T.M."/>
            <person name="Wayne K.J."/>
            <person name="Tettelin H."/>
            <person name="Glass J.I."/>
            <person name="Rusch D."/>
            <person name="Podicherti R."/>
            <person name="Tsui H.-C.T."/>
            <person name="Winkler M.E."/>
        </authorList>
    </citation>
    <scope>NUCLEOTIDE SEQUENCE [LARGE SCALE GENOMIC DNA]</scope>
    <source>
        <strain evidence="1 2">BUT-10</strain>
    </source>
</reference>
<gene>
    <name evidence="1" type="ORF">DJ019_19360</name>
</gene>
<dbReference type="InterPro" id="IPR014598">
    <property type="entry name" value="UCP035865"/>
</dbReference>
<dbReference type="EMBL" id="QFYS01000012">
    <property type="protein sequence ID" value="RAK62291.1"/>
    <property type="molecule type" value="Genomic_DNA"/>
</dbReference>
<dbReference type="InterPro" id="IPR019285">
    <property type="entry name" value="DUF2336"/>
</dbReference>
<accession>A0A328B7A1</accession>
<evidence type="ECO:0000313" key="2">
    <source>
        <dbReference type="Proteomes" id="UP000249524"/>
    </source>
</evidence>
<evidence type="ECO:0000313" key="1">
    <source>
        <dbReference type="EMBL" id="RAK62291.1"/>
    </source>
</evidence>
<dbReference type="Pfam" id="PF10098">
    <property type="entry name" value="DUF2336"/>
    <property type="match status" value="1"/>
</dbReference>
<organism evidence="1 2">
    <name type="scientific">Phenylobacterium kunshanense</name>
    <dbReference type="NCBI Taxonomy" id="1445034"/>
    <lineage>
        <taxon>Bacteria</taxon>
        <taxon>Pseudomonadati</taxon>
        <taxon>Pseudomonadota</taxon>
        <taxon>Alphaproteobacteria</taxon>
        <taxon>Caulobacterales</taxon>
        <taxon>Caulobacteraceae</taxon>
        <taxon>Phenylobacterium</taxon>
    </lineage>
</organism>